<protein>
    <recommendedName>
        <fullName evidence="3">Alpha/beta hydrolase fold-3 domain-containing protein</fullName>
    </recommendedName>
</protein>
<evidence type="ECO:0008006" key="3">
    <source>
        <dbReference type="Google" id="ProtNLM"/>
    </source>
</evidence>
<name>A0ABT5ZB79_9ACTN</name>
<dbReference type="EMBL" id="JARHTQ010000042">
    <property type="protein sequence ID" value="MDF2260882.1"/>
    <property type="molecule type" value="Genomic_DNA"/>
</dbReference>
<reference evidence="1 2" key="1">
    <citation type="submission" date="2023-03" db="EMBL/GenBank/DDBJ databases">
        <title>Draft genome sequence of type strain Streptomyces ferralitis JCM 14344.</title>
        <authorList>
            <person name="Klaysubun C."/>
            <person name="Duangmal K."/>
        </authorList>
    </citation>
    <scope>NUCLEOTIDE SEQUENCE [LARGE SCALE GENOMIC DNA]</scope>
    <source>
        <strain evidence="1 2">JCM 14344</strain>
    </source>
</reference>
<comment type="caution">
    <text evidence="1">The sequence shown here is derived from an EMBL/GenBank/DDBJ whole genome shotgun (WGS) entry which is preliminary data.</text>
</comment>
<sequence>MTQQQRNTVAQILRNAPLELGGEVAEQRERFRDLVAANPVPGDVTIEPISLGGVPALAIAGPEGTANGTVLYFHGGGFVVGSARASAGLAASLAARQPPGWSFPASARTPPARPP</sequence>
<keyword evidence="2" id="KW-1185">Reference proteome</keyword>
<gene>
    <name evidence="1" type="ORF">P2L57_35745</name>
</gene>
<dbReference type="InterPro" id="IPR029058">
    <property type="entry name" value="AB_hydrolase_fold"/>
</dbReference>
<dbReference type="SUPFAM" id="SSF53474">
    <property type="entry name" value="alpha/beta-Hydrolases"/>
    <property type="match status" value="1"/>
</dbReference>
<evidence type="ECO:0000313" key="2">
    <source>
        <dbReference type="Proteomes" id="UP001220022"/>
    </source>
</evidence>
<proteinExistence type="predicted"/>
<dbReference type="RefSeq" id="WP_275821929.1">
    <property type="nucleotide sequence ID" value="NZ_BAAANM010000014.1"/>
</dbReference>
<dbReference type="Proteomes" id="UP001220022">
    <property type="component" value="Unassembled WGS sequence"/>
</dbReference>
<dbReference type="Gene3D" id="3.40.50.1820">
    <property type="entry name" value="alpha/beta hydrolase"/>
    <property type="match status" value="1"/>
</dbReference>
<accession>A0ABT5ZB79</accession>
<evidence type="ECO:0000313" key="1">
    <source>
        <dbReference type="EMBL" id="MDF2260882.1"/>
    </source>
</evidence>
<organism evidence="1 2">
    <name type="scientific">Streptantibioticus ferralitis</name>
    <dbReference type="NCBI Taxonomy" id="236510"/>
    <lineage>
        <taxon>Bacteria</taxon>
        <taxon>Bacillati</taxon>
        <taxon>Actinomycetota</taxon>
        <taxon>Actinomycetes</taxon>
        <taxon>Kitasatosporales</taxon>
        <taxon>Streptomycetaceae</taxon>
        <taxon>Streptantibioticus</taxon>
    </lineage>
</organism>